<dbReference type="OrthoDB" id="19908at2759"/>
<dbReference type="EC" id="2.3.1.181" evidence="3"/>
<dbReference type="Pfam" id="PF21948">
    <property type="entry name" value="LplA-B_cat"/>
    <property type="match status" value="1"/>
</dbReference>
<feature type="domain" description="BPL/LPL catalytic" evidence="6">
    <location>
        <begin position="1"/>
        <end position="131"/>
    </location>
</feature>
<keyword evidence="5" id="KW-0012">Acyltransferase</keyword>
<dbReference type="SUPFAM" id="SSF55681">
    <property type="entry name" value="Class II aaRS and biotin synthetases"/>
    <property type="match status" value="1"/>
</dbReference>
<evidence type="ECO:0000256" key="5">
    <source>
        <dbReference type="ARBA" id="ARBA00023315"/>
    </source>
</evidence>
<reference evidence="7 8" key="1">
    <citation type="submission" date="2019-12" db="EMBL/GenBank/DDBJ databases">
        <authorList>
            <person name="Alioto T."/>
            <person name="Alioto T."/>
            <person name="Gomez Garrido J."/>
        </authorList>
    </citation>
    <scope>NUCLEOTIDE SEQUENCE [LARGE SCALE GENOMIC DNA]</scope>
</reference>
<dbReference type="Gramene" id="OE9A009219T1">
    <property type="protein sequence ID" value="OE9A009219C1"/>
    <property type="gene ID" value="OE9A009219"/>
</dbReference>
<gene>
    <name evidence="7" type="ORF">OLEA9_A009219</name>
</gene>
<comment type="similarity">
    <text evidence="2">Belongs to the LipB family.</text>
</comment>
<dbReference type="Gene3D" id="3.30.930.10">
    <property type="entry name" value="Bira Bifunctional Protein, Domain 2"/>
    <property type="match status" value="1"/>
</dbReference>
<accession>A0A8S0PIU0</accession>
<dbReference type="PANTHER" id="PTHR10993:SF7">
    <property type="entry name" value="LIPOYLTRANSFERASE 2, MITOCHONDRIAL-RELATED"/>
    <property type="match status" value="1"/>
</dbReference>
<dbReference type="EMBL" id="CACTIH010000086">
    <property type="protein sequence ID" value="CAA2953091.1"/>
    <property type="molecule type" value="Genomic_DNA"/>
</dbReference>
<evidence type="ECO:0000256" key="4">
    <source>
        <dbReference type="ARBA" id="ARBA00022679"/>
    </source>
</evidence>
<evidence type="ECO:0000259" key="6">
    <source>
        <dbReference type="PROSITE" id="PS51733"/>
    </source>
</evidence>
<dbReference type="Proteomes" id="UP000594638">
    <property type="component" value="Unassembled WGS sequence"/>
</dbReference>
<dbReference type="InterPro" id="IPR004143">
    <property type="entry name" value="BPL_LPL_catalytic"/>
</dbReference>
<evidence type="ECO:0000256" key="1">
    <source>
        <dbReference type="ARBA" id="ARBA00004821"/>
    </source>
</evidence>
<organism evidence="7 8">
    <name type="scientific">Olea europaea subsp. europaea</name>
    <dbReference type="NCBI Taxonomy" id="158383"/>
    <lineage>
        <taxon>Eukaryota</taxon>
        <taxon>Viridiplantae</taxon>
        <taxon>Streptophyta</taxon>
        <taxon>Embryophyta</taxon>
        <taxon>Tracheophyta</taxon>
        <taxon>Spermatophyta</taxon>
        <taxon>Magnoliopsida</taxon>
        <taxon>eudicotyledons</taxon>
        <taxon>Gunneridae</taxon>
        <taxon>Pentapetalae</taxon>
        <taxon>asterids</taxon>
        <taxon>lamiids</taxon>
        <taxon>Lamiales</taxon>
        <taxon>Oleaceae</taxon>
        <taxon>Oleeae</taxon>
        <taxon>Olea</taxon>
    </lineage>
</organism>
<dbReference type="GO" id="GO:0009249">
    <property type="term" value="P:protein lipoylation"/>
    <property type="evidence" value="ECO:0007669"/>
    <property type="project" value="InterPro"/>
</dbReference>
<evidence type="ECO:0000256" key="2">
    <source>
        <dbReference type="ARBA" id="ARBA00007907"/>
    </source>
</evidence>
<keyword evidence="4" id="KW-0808">Transferase</keyword>
<keyword evidence="8" id="KW-1185">Reference proteome</keyword>
<dbReference type="NCBIfam" id="TIGR00214">
    <property type="entry name" value="lipB"/>
    <property type="match status" value="1"/>
</dbReference>
<dbReference type="PROSITE" id="PS51733">
    <property type="entry name" value="BPL_LPL_CATALYTIC"/>
    <property type="match status" value="1"/>
</dbReference>
<dbReference type="PANTHER" id="PTHR10993">
    <property type="entry name" value="OCTANOYLTRANSFERASE"/>
    <property type="match status" value="1"/>
</dbReference>
<evidence type="ECO:0000313" key="8">
    <source>
        <dbReference type="Proteomes" id="UP000594638"/>
    </source>
</evidence>
<evidence type="ECO:0000256" key="3">
    <source>
        <dbReference type="ARBA" id="ARBA00012334"/>
    </source>
</evidence>
<proteinExistence type="inferred from homology"/>
<name>A0A8S0PIU0_OLEEU</name>
<protein>
    <recommendedName>
        <fullName evidence="3">lipoyl(octanoyl) transferase</fullName>
        <ecNumber evidence="3">2.3.1.181</ecNumber>
    </recommendedName>
</protein>
<evidence type="ECO:0000313" key="7">
    <source>
        <dbReference type="EMBL" id="CAA2953091.1"/>
    </source>
</evidence>
<dbReference type="InterPro" id="IPR045864">
    <property type="entry name" value="aa-tRNA-synth_II/BPL/LPL"/>
</dbReference>
<comment type="pathway">
    <text evidence="1">Protein modification; protein lipoylation via endogenous pathway; protein N(6)-(lipoyl)lysine from octanoyl-[acyl-carrier-protein]: step 1/2.</text>
</comment>
<dbReference type="GO" id="GO:0033819">
    <property type="term" value="F:lipoyl(octanoyl) transferase activity"/>
    <property type="evidence" value="ECO:0007669"/>
    <property type="project" value="UniProtKB-EC"/>
</dbReference>
<sequence length="143" mass="16126">MGLRWYLRALEEVVIRVLSATFVIDASRVDGLTGVWVGDKKLAAFGIKVSQWITFHGLTLNVTIDIAPFHQIVPCGVRDRRVGNIKGLLRESLSSNGHRAANNDHTDDCILIEIAYKSSLREFCDVFQLDMQPKFAPTGWRNR</sequence>
<dbReference type="InterPro" id="IPR000544">
    <property type="entry name" value="Octanoyltransferase"/>
</dbReference>
<dbReference type="AlphaFoldDB" id="A0A8S0PIU0"/>
<comment type="caution">
    <text evidence="7">The sequence shown here is derived from an EMBL/GenBank/DDBJ whole genome shotgun (WGS) entry which is preliminary data.</text>
</comment>